<accession>A0A9D2HLS8</accession>
<dbReference type="AlphaFoldDB" id="A0A9D2HLS8"/>
<keyword evidence="2 6" id="KW-0819">tRNA processing</keyword>
<dbReference type="SUPFAM" id="SSF52402">
    <property type="entry name" value="Adenine nucleotide alpha hydrolases-like"/>
    <property type="match status" value="1"/>
</dbReference>
<comment type="domain">
    <text evidence="6">The N-terminal region contains the highly conserved SGGXDS motif, predicted to be a P-loop motif involved in ATP binding.</text>
</comment>
<dbReference type="InterPro" id="IPR011063">
    <property type="entry name" value="TilS/TtcA_N"/>
</dbReference>
<feature type="binding site" evidence="6">
    <location>
        <begin position="50"/>
        <end position="55"/>
    </location>
    <ligand>
        <name>ATP</name>
        <dbReference type="ChEBI" id="CHEBI:30616"/>
    </ligand>
</feature>
<dbReference type="Proteomes" id="UP000823821">
    <property type="component" value="Unassembled WGS sequence"/>
</dbReference>
<feature type="region of interest" description="Disordered" evidence="7">
    <location>
        <begin position="351"/>
        <end position="371"/>
    </location>
</feature>
<comment type="subcellular location">
    <subcellularLocation>
        <location evidence="6">Cytoplasm</location>
    </subcellularLocation>
</comment>
<proteinExistence type="inferred from homology"/>
<evidence type="ECO:0000256" key="6">
    <source>
        <dbReference type="HAMAP-Rule" id="MF_01161"/>
    </source>
</evidence>
<reference evidence="9" key="1">
    <citation type="journal article" date="2021" name="PeerJ">
        <title>Extensive microbial diversity within the chicken gut microbiome revealed by metagenomics and culture.</title>
        <authorList>
            <person name="Gilroy R."/>
            <person name="Ravi A."/>
            <person name="Getino M."/>
            <person name="Pursley I."/>
            <person name="Horton D.L."/>
            <person name="Alikhan N.F."/>
            <person name="Baker D."/>
            <person name="Gharbi K."/>
            <person name="Hall N."/>
            <person name="Watson M."/>
            <person name="Adriaenssens E.M."/>
            <person name="Foster-Nyarko E."/>
            <person name="Jarju S."/>
            <person name="Secka A."/>
            <person name="Antonio M."/>
            <person name="Oren A."/>
            <person name="Chaudhuri R.R."/>
            <person name="La Ragione R."/>
            <person name="Hildebrand F."/>
            <person name="Pallen M.J."/>
        </authorList>
    </citation>
    <scope>NUCLEOTIDE SEQUENCE</scope>
    <source>
        <strain evidence="9">5032</strain>
    </source>
</reference>
<evidence type="ECO:0000256" key="5">
    <source>
        <dbReference type="ARBA" id="ARBA00048539"/>
    </source>
</evidence>
<dbReference type="GO" id="GO:0006400">
    <property type="term" value="P:tRNA modification"/>
    <property type="evidence" value="ECO:0007669"/>
    <property type="project" value="UniProtKB-UniRule"/>
</dbReference>
<dbReference type="InterPro" id="IPR012094">
    <property type="entry name" value="tRNA_Ile_lys_synt"/>
</dbReference>
<keyword evidence="4 6" id="KW-0067">ATP-binding</keyword>
<dbReference type="EC" id="6.3.4.19" evidence="6"/>
<dbReference type="Gene3D" id="3.40.50.620">
    <property type="entry name" value="HUPs"/>
    <property type="match status" value="1"/>
</dbReference>
<comment type="similarity">
    <text evidence="6">Belongs to the tRNA(Ile)-lysidine synthase family.</text>
</comment>
<keyword evidence="3 6" id="KW-0547">Nucleotide-binding</keyword>
<dbReference type="HAMAP" id="MF_01161">
    <property type="entry name" value="tRNA_Ile_lys_synt"/>
    <property type="match status" value="1"/>
</dbReference>
<protein>
    <recommendedName>
        <fullName evidence="6">tRNA(Ile)-lysidine synthase</fullName>
        <ecNumber evidence="6">6.3.4.19</ecNumber>
    </recommendedName>
    <alternativeName>
        <fullName evidence="6">tRNA(Ile)-2-lysyl-cytidine synthase</fullName>
    </alternativeName>
    <alternativeName>
        <fullName evidence="6">tRNA(Ile)-lysidine synthetase</fullName>
    </alternativeName>
</protein>
<comment type="caution">
    <text evidence="9">The sequence shown here is derived from an EMBL/GenBank/DDBJ whole genome shotgun (WGS) entry which is preliminary data.</text>
</comment>
<dbReference type="InterPro" id="IPR014729">
    <property type="entry name" value="Rossmann-like_a/b/a_fold"/>
</dbReference>
<organism evidence="9 10">
    <name type="scientific">Candidatus Desulfovibrio intestinavium</name>
    <dbReference type="NCBI Taxonomy" id="2838534"/>
    <lineage>
        <taxon>Bacteria</taxon>
        <taxon>Pseudomonadati</taxon>
        <taxon>Thermodesulfobacteriota</taxon>
        <taxon>Desulfovibrionia</taxon>
        <taxon>Desulfovibrionales</taxon>
        <taxon>Desulfovibrionaceae</taxon>
        <taxon>Desulfovibrio</taxon>
    </lineage>
</organism>
<dbReference type="PANTHER" id="PTHR43033:SF1">
    <property type="entry name" value="TRNA(ILE)-LYSIDINE SYNTHASE-RELATED"/>
    <property type="match status" value="1"/>
</dbReference>
<dbReference type="InterPro" id="IPR012795">
    <property type="entry name" value="tRNA_Ile_lys_synt_N"/>
</dbReference>
<feature type="domain" description="tRNA(Ile)-lysidine/2-thiocytidine synthase N-terminal" evidence="8">
    <location>
        <begin position="45"/>
        <end position="225"/>
    </location>
</feature>
<sequence length="371" mass="40716">MTPDNPAPFPAPPRSLKELSPAVARHCLRLERALLAHGLCRGHGLLLAVSGGADSTALAVLLSLLAARQGWRLHACVIHHGLRPEADAECGHVQGLCAALGMACHVRHAPVRELARKAGTGLEESARAARYALLEDVRQLTDCQWILTGHQREDLCEDQLMRLVRGTGWPALGGMVDCDPQRRLLRPLLHVSGRTLRQWLTQWRIPWCEDSSNADAAFLRNRLRHDLLPRLEAENPAYGENASRLWRLAQVDAAYWEQTLDAALAVSPWQMGGGVITLPRDLLRQQPAAVRLRLYLRALRLLNRQHGGQARAERLLALDAAWQAGRGNTRFQFPGGLMATLRAGAVTFAHAADDEGASPPAEDSGLPSRRG</sequence>
<keyword evidence="6" id="KW-0963">Cytoplasm</keyword>
<dbReference type="GO" id="GO:0032267">
    <property type="term" value="F:tRNA(Ile)-lysidine synthase activity"/>
    <property type="evidence" value="ECO:0007669"/>
    <property type="project" value="UniProtKB-EC"/>
</dbReference>
<evidence type="ECO:0000256" key="7">
    <source>
        <dbReference type="SAM" id="MobiDB-lite"/>
    </source>
</evidence>
<dbReference type="CDD" id="cd01992">
    <property type="entry name" value="TilS_N"/>
    <property type="match status" value="1"/>
</dbReference>
<comment type="catalytic activity">
    <reaction evidence="5 6">
        <text>cytidine(34) in tRNA(Ile2) + L-lysine + ATP = lysidine(34) in tRNA(Ile2) + AMP + diphosphate + H(+)</text>
        <dbReference type="Rhea" id="RHEA:43744"/>
        <dbReference type="Rhea" id="RHEA-COMP:10625"/>
        <dbReference type="Rhea" id="RHEA-COMP:10670"/>
        <dbReference type="ChEBI" id="CHEBI:15378"/>
        <dbReference type="ChEBI" id="CHEBI:30616"/>
        <dbReference type="ChEBI" id="CHEBI:32551"/>
        <dbReference type="ChEBI" id="CHEBI:33019"/>
        <dbReference type="ChEBI" id="CHEBI:82748"/>
        <dbReference type="ChEBI" id="CHEBI:83665"/>
        <dbReference type="ChEBI" id="CHEBI:456215"/>
        <dbReference type="EC" id="6.3.4.19"/>
    </reaction>
</comment>
<keyword evidence="1 6" id="KW-0436">Ligase</keyword>
<dbReference type="PANTHER" id="PTHR43033">
    <property type="entry name" value="TRNA(ILE)-LYSIDINE SYNTHASE-RELATED"/>
    <property type="match status" value="1"/>
</dbReference>
<dbReference type="GO" id="GO:0005737">
    <property type="term" value="C:cytoplasm"/>
    <property type="evidence" value="ECO:0007669"/>
    <property type="project" value="UniProtKB-SubCell"/>
</dbReference>
<reference evidence="9" key="2">
    <citation type="submission" date="2021-04" db="EMBL/GenBank/DDBJ databases">
        <authorList>
            <person name="Gilroy R."/>
        </authorList>
    </citation>
    <scope>NUCLEOTIDE SEQUENCE</scope>
    <source>
        <strain evidence="9">5032</strain>
    </source>
</reference>
<dbReference type="Pfam" id="PF01171">
    <property type="entry name" value="ATP_bind_3"/>
    <property type="match status" value="1"/>
</dbReference>
<dbReference type="GO" id="GO:0005524">
    <property type="term" value="F:ATP binding"/>
    <property type="evidence" value="ECO:0007669"/>
    <property type="project" value="UniProtKB-UniRule"/>
</dbReference>
<name>A0A9D2HLS8_9BACT</name>
<evidence type="ECO:0000259" key="8">
    <source>
        <dbReference type="Pfam" id="PF01171"/>
    </source>
</evidence>
<evidence type="ECO:0000256" key="4">
    <source>
        <dbReference type="ARBA" id="ARBA00022840"/>
    </source>
</evidence>
<evidence type="ECO:0000313" key="10">
    <source>
        <dbReference type="Proteomes" id="UP000823821"/>
    </source>
</evidence>
<evidence type="ECO:0000313" key="9">
    <source>
        <dbReference type="EMBL" id="HJA79265.1"/>
    </source>
</evidence>
<evidence type="ECO:0000256" key="1">
    <source>
        <dbReference type="ARBA" id="ARBA00022598"/>
    </source>
</evidence>
<dbReference type="EMBL" id="DWZD01000040">
    <property type="protein sequence ID" value="HJA79265.1"/>
    <property type="molecule type" value="Genomic_DNA"/>
</dbReference>
<gene>
    <name evidence="6 9" type="primary">tilS</name>
    <name evidence="9" type="ORF">H9784_06840</name>
</gene>
<dbReference type="NCBIfam" id="TIGR02432">
    <property type="entry name" value="lysidine_TilS_N"/>
    <property type="match status" value="1"/>
</dbReference>
<evidence type="ECO:0000256" key="2">
    <source>
        <dbReference type="ARBA" id="ARBA00022694"/>
    </source>
</evidence>
<comment type="function">
    <text evidence="6">Ligates lysine onto the cytidine present at position 34 of the AUA codon-specific tRNA(Ile) that contains the anticodon CAU, in an ATP-dependent manner. Cytidine is converted to lysidine, thus changing the amino acid specificity of the tRNA from methionine to isoleucine.</text>
</comment>
<evidence type="ECO:0000256" key="3">
    <source>
        <dbReference type="ARBA" id="ARBA00022741"/>
    </source>
</evidence>